<feature type="transmembrane region" description="Helical" evidence="6">
    <location>
        <begin position="158"/>
        <end position="178"/>
    </location>
</feature>
<feature type="transmembrane region" description="Helical" evidence="6">
    <location>
        <begin position="98"/>
        <end position="116"/>
    </location>
</feature>
<feature type="transmembrane region" description="Helical" evidence="6">
    <location>
        <begin position="342"/>
        <end position="370"/>
    </location>
</feature>
<organism evidence="7 8">
    <name type="scientific">Tetradesmus obliquus</name>
    <name type="common">Green alga</name>
    <name type="synonym">Acutodesmus obliquus</name>
    <dbReference type="NCBI Taxonomy" id="3088"/>
    <lineage>
        <taxon>Eukaryota</taxon>
        <taxon>Viridiplantae</taxon>
        <taxon>Chlorophyta</taxon>
        <taxon>core chlorophytes</taxon>
        <taxon>Chlorophyceae</taxon>
        <taxon>CS clade</taxon>
        <taxon>Sphaeropleales</taxon>
        <taxon>Scenedesmaceae</taxon>
        <taxon>Tetradesmus</taxon>
    </lineage>
</organism>
<keyword evidence="5 6" id="KW-0472">Membrane</keyword>
<dbReference type="EMBL" id="FNXT01000059">
    <property type="protein sequence ID" value="SZX60370.1"/>
    <property type="molecule type" value="Genomic_DNA"/>
</dbReference>
<evidence type="ECO:0000313" key="8">
    <source>
        <dbReference type="Proteomes" id="UP000256970"/>
    </source>
</evidence>
<evidence type="ECO:0000256" key="5">
    <source>
        <dbReference type="ARBA" id="ARBA00023136"/>
    </source>
</evidence>
<dbReference type="GO" id="GO:0016020">
    <property type="term" value="C:membrane"/>
    <property type="evidence" value="ECO:0007669"/>
    <property type="project" value="UniProtKB-SubCell"/>
</dbReference>
<accession>A0A383V610</accession>
<evidence type="ECO:0008006" key="9">
    <source>
        <dbReference type="Google" id="ProtNLM"/>
    </source>
</evidence>
<evidence type="ECO:0000256" key="4">
    <source>
        <dbReference type="ARBA" id="ARBA00022989"/>
    </source>
</evidence>
<comment type="similarity">
    <text evidence="2">Belongs to the TMEM144 family.</text>
</comment>
<keyword evidence="4 6" id="KW-1133">Transmembrane helix</keyword>
<feature type="transmembrane region" description="Helical" evidence="6">
    <location>
        <begin position="316"/>
        <end position="336"/>
    </location>
</feature>
<name>A0A383V610_TETOB</name>
<feature type="transmembrane region" description="Helical" evidence="6">
    <location>
        <begin position="283"/>
        <end position="304"/>
    </location>
</feature>
<reference evidence="7 8" key="1">
    <citation type="submission" date="2016-10" db="EMBL/GenBank/DDBJ databases">
        <authorList>
            <person name="Cai Z."/>
        </authorList>
    </citation>
    <scope>NUCLEOTIDE SEQUENCE [LARGE SCALE GENOMIC DNA]</scope>
</reference>
<feature type="transmembrane region" description="Helical" evidence="6">
    <location>
        <begin position="252"/>
        <end position="271"/>
    </location>
</feature>
<evidence type="ECO:0000256" key="3">
    <source>
        <dbReference type="ARBA" id="ARBA00022692"/>
    </source>
</evidence>
<sequence>MWTCIDGICSWCKADCPASSHIMQCLSITAFTPCTNYIGSGLGLALLAALCNGSFSALAKCDRVRHAQVPPYIFNLWLCVGVCIASAPIAYGTAMRCASVQGGVSGLLFVLSTGASMQAIQLIGLSQAIGIGCGTAALVSFGWGLLIETGTVAQLPRALAGMAAILLGIAGVAAAGALQQAITSQQQQEEQQQGSRPQLGMAAAGADVQQLQQPLLADADAEQGTDPTVAAAAAAASRQQAAAQQQQQWRRIVVGLVLALATGVLGGLILAPMDYVGRECRGLPYQAAVAVGVAAAAVPVTYCLHWLQAGKVGASLPLHPLAAAVPGMLAGIIWAAGSASSMVAAATIGLAISYPIMQSGLFVAGLLGIVLYGELHSLKPHLVYWGSGVVLVLGIVLVSGAGRQQ</sequence>
<dbReference type="PANTHER" id="PTHR16119">
    <property type="entry name" value="TRANSMEMBRANE PROTEIN 144"/>
    <property type="match status" value="1"/>
</dbReference>
<gene>
    <name evidence="7" type="ORF">BQ4739_LOCUS924</name>
</gene>
<dbReference type="PANTHER" id="PTHR16119:SF22">
    <property type="entry name" value="EAMA DOMAIN-CONTAINING PROTEIN"/>
    <property type="match status" value="1"/>
</dbReference>
<dbReference type="InterPro" id="IPR010651">
    <property type="entry name" value="Sugar_transport"/>
</dbReference>
<keyword evidence="3 6" id="KW-0812">Transmembrane</keyword>
<feature type="transmembrane region" description="Helical" evidence="6">
    <location>
        <begin position="71"/>
        <end position="92"/>
    </location>
</feature>
<comment type="subcellular location">
    <subcellularLocation>
        <location evidence="1">Membrane</location>
        <topology evidence="1">Multi-pass membrane protein</topology>
    </subcellularLocation>
</comment>
<evidence type="ECO:0000256" key="2">
    <source>
        <dbReference type="ARBA" id="ARBA00005731"/>
    </source>
</evidence>
<feature type="transmembrane region" description="Helical" evidence="6">
    <location>
        <begin position="382"/>
        <end position="402"/>
    </location>
</feature>
<keyword evidence="8" id="KW-1185">Reference proteome</keyword>
<dbReference type="InterPro" id="IPR012435">
    <property type="entry name" value="TMEM144"/>
</dbReference>
<evidence type="ECO:0000313" key="7">
    <source>
        <dbReference type="EMBL" id="SZX60370.1"/>
    </source>
</evidence>
<proteinExistence type="inferred from homology"/>
<dbReference type="Proteomes" id="UP000256970">
    <property type="component" value="Unassembled WGS sequence"/>
</dbReference>
<evidence type="ECO:0000256" key="6">
    <source>
        <dbReference type="SAM" id="Phobius"/>
    </source>
</evidence>
<dbReference type="Pfam" id="PF07857">
    <property type="entry name" value="TMEM144"/>
    <property type="match status" value="1"/>
</dbReference>
<protein>
    <recommendedName>
        <fullName evidence="9">EamA domain-containing protein</fullName>
    </recommendedName>
</protein>
<feature type="transmembrane region" description="Helical" evidence="6">
    <location>
        <begin position="128"/>
        <end position="146"/>
    </location>
</feature>
<feature type="transmembrane region" description="Helical" evidence="6">
    <location>
        <begin position="37"/>
        <end position="59"/>
    </location>
</feature>
<dbReference type="AlphaFoldDB" id="A0A383V610"/>
<evidence type="ECO:0000256" key="1">
    <source>
        <dbReference type="ARBA" id="ARBA00004141"/>
    </source>
</evidence>
<dbReference type="GO" id="GO:0015144">
    <property type="term" value="F:carbohydrate transmembrane transporter activity"/>
    <property type="evidence" value="ECO:0007669"/>
    <property type="project" value="InterPro"/>
</dbReference>